<protein>
    <submittedName>
        <fullName evidence="4">Glycosyltransferase WbuB</fullName>
    </submittedName>
</protein>
<keyword evidence="2 4" id="KW-0808">Transferase</keyword>
<evidence type="ECO:0000259" key="3">
    <source>
        <dbReference type="Pfam" id="PF13579"/>
    </source>
</evidence>
<dbReference type="Gene3D" id="3.40.50.2000">
    <property type="entry name" value="Glycogen Phosphorylase B"/>
    <property type="match status" value="2"/>
</dbReference>
<dbReference type="PANTHER" id="PTHR12526">
    <property type="entry name" value="GLYCOSYLTRANSFERASE"/>
    <property type="match status" value="1"/>
</dbReference>
<sequence>MRALVVAGQFAGPGISPWLLDDLVLALAQAGHEVDVIVFDSKHARPKGPAAIQYANVRICSVGPTVIRPGRIGKLLAHSAAGFGLHTRGYRFSHGRDYDVCMYTSIATFSWGFPTRLRIRGRAKTLLFILWDFFPIHQIEIGRIRARAWHMPLRHLERASMKRADIVAVMSDANERFLRSYHPGLKAQIAIVPPWASGPNVFASGTRRDRFTAVFGGQLAHGRGIETLLLAAKELQGESNDIEILVLGDGTEKEKLIATSRDLGLNNLVFQPSLPRSEYRALINSVHVGIAITVPNVTPPTFPSKIVEYCASALPVVVCVEESSDAGQLIEQWGAGIAVPAGDSVALARALLVLYAEYKAGSLPARSDAALALFSSELSVSRAVSRLEAAVELAINTPGRS</sequence>
<dbReference type="SUPFAM" id="SSF53756">
    <property type="entry name" value="UDP-Glycosyltransferase/glycogen phosphorylase"/>
    <property type="match status" value="1"/>
</dbReference>
<feature type="domain" description="Glycosyltransferase subfamily 4-like N-terminal" evidence="3">
    <location>
        <begin position="22"/>
        <end position="195"/>
    </location>
</feature>
<dbReference type="OrthoDB" id="3268555at2"/>
<dbReference type="CDD" id="cd03794">
    <property type="entry name" value="GT4_WbuB-like"/>
    <property type="match status" value="1"/>
</dbReference>
<evidence type="ECO:0000313" key="4">
    <source>
        <dbReference type="EMBL" id="TFD63134.1"/>
    </source>
</evidence>
<reference evidence="4 5" key="1">
    <citation type="submission" date="2019-03" db="EMBL/GenBank/DDBJ databases">
        <title>Genomics of glacier-inhabiting Cryobacterium strains.</title>
        <authorList>
            <person name="Liu Q."/>
            <person name="Xin Y.-H."/>
        </authorList>
    </citation>
    <scope>NUCLEOTIDE SEQUENCE [LARGE SCALE GENOMIC DNA]</scope>
    <source>
        <strain evidence="4 5">Sr39</strain>
    </source>
</reference>
<gene>
    <name evidence="4" type="ORF">E3T39_00015</name>
</gene>
<dbReference type="InterPro" id="IPR028098">
    <property type="entry name" value="Glyco_trans_4-like_N"/>
</dbReference>
<dbReference type="GO" id="GO:0016757">
    <property type="term" value="F:glycosyltransferase activity"/>
    <property type="evidence" value="ECO:0007669"/>
    <property type="project" value="UniProtKB-KW"/>
</dbReference>
<keyword evidence="1" id="KW-0328">Glycosyltransferase</keyword>
<name>A0A4R9AJE7_9MICO</name>
<keyword evidence="5" id="KW-1185">Reference proteome</keyword>
<dbReference type="Pfam" id="PF13579">
    <property type="entry name" value="Glyco_trans_4_4"/>
    <property type="match status" value="1"/>
</dbReference>
<dbReference type="PANTHER" id="PTHR12526:SF609">
    <property type="entry name" value="LIPOPOLYSACCHARIDE BIOSYNTHESIS PROTEIN"/>
    <property type="match status" value="1"/>
</dbReference>
<evidence type="ECO:0000313" key="5">
    <source>
        <dbReference type="Proteomes" id="UP000298170"/>
    </source>
</evidence>
<dbReference type="Pfam" id="PF13692">
    <property type="entry name" value="Glyco_trans_1_4"/>
    <property type="match status" value="1"/>
</dbReference>
<organism evidence="4 5">
    <name type="scientific">Cryobacterium suzukii</name>
    <dbReference type="NCBI Taxonomy" id="1259198"/>
    <lineage>
        <taxon>Bacteria</taxon>
        <taxon>Bacillati</taxon>
        <taxon>Actinomycetota</taxon>
        <taxon>Actinomycetes</taxon>
        <taxon>Micrococcales</taxon>
        <taxon>Microbacteriaceae</taxon>
        <taxon>Cryobacterium</taxon>
    </lineage>
</organism>
<dbReference type="AlphaFoldDB" id="A0A4R9AJE7"/>
<dbReference type="RefSeq" id="WP_134512728.1">
    <property type="nucleotide sequence ID" value="NZ_SOHJ01000001.1"/>
</dbReference>
<dbReference type="Proteomes" id="UP000298170">
    <property type="component" value="Unassembled WGS sequence"/>
</dbReference>
<evidence type="ECO:0000256" key="1">
    <source>
        <dbReference type="ARBA" id="ARBA00022676"/>
    </source>
</evidence>
<evidence type="ECO:0000256" key="2">
    <source>
        <dbReference type="ARBA" id="ARBA00022679"/>
    </source>
</evidence>
<accession>A0A4R9AJE7</accession>
<comment type="caution">
    <text evidence="4">The sequence shown here is derived from an EMBL/GenBank/DDBJ whole genome shotgun (WGS) entry which is preliminary data.</text>
</comment>
<proteinExistence type="predicted"/>
<dbReference type="EMBL" id="SOHJ01000001">
    <property type="protein sequence ID" value="TFD63134.1"/>
    <property type="molecule type" value="Genomic_DNA"/>
</dbReference>